<feature type="transmembrane region" description="Helical" evidence="1">
    <location>
        <begin position="39"/>
        <end position="56"/>
    </location>
</feature>
<comment type="caution">
    <text evidence="2">The sequence shown here is derived from an EMBL/GenBank/DDBJ whole genome shotgun (WGS) entry which is preliminary data.</text>
</comment>
<reference evidence="2 3" key="1">
    <citation type="journal article" date="2013" name="PLoS ONE">
        <title>Predicting the Proteins of Angomonas deanei, Strigomonas culicis and Their Respective Endosymbionts Reveals New Aspects of the Trypanosomatidae Family.</title>
        <authorList>
            <person name="Motta M.C."/>
            <person name="Martins A.C."/>
            <person name="de Souza S.S."/>
            <person name="Catta-Preta C.M."/>
            <person name="Silva R."/>
            <person name="Klein C.C."/>
            <person name="de Almeida L.G."/>
            <person name="de Lima Cunha O."/>
            <person name="Ciapina L.P."/>
            <person name="Brocchi M."/>
            <person name="Colabardini A.C."/>
            <person name="de Araujo Lima B."/>
            <person name="Machado C.R."/>
            <person name="de Almeida Soares C.M."/>
            <person name="Probst C.M."/>
            <person name="de Menezes C.B."/>
            <person name="Thompson C.E."/>
            <person name="Bartholomeu D.C."/>
            <person name="Gradia D.F."/>
            <person name="Pavoni D.P."/>
            <person name="Grisard E.C."/>
            <person name="Fantinatti-Garboggini F."/>
            <person name="Marchini F.K."/>
            <person name="Rodrigues-Luiz G.F."/>
            <person name="Wagner G."/>
            <person name="Goldman G.H."/>
            <person name="Fietto J.L."/>
            <person name="Elias M.C."/>
            <person name="Goldman M.H."/>
            <person name="Sagot M.F."/>
            <person name="Pereira M."/>
            <person name="Stoco P.H."/>
            <person name="de Mendonca-Neto R.P."/>
            <person name="Teixeira S.M."/>
            <person name="Maciel T.E."/>
            <person name="de Oliveira Mendes T.A."/>
            <person name="Urmenyi T.P."/>
            <person name="de Souza W."/>
            <person name="Schenkman S."/>
            <person name="de Vasconcelos A.T."/>
        </authorList>
    </citation>
    <scope>NUCLEOTIDE SEQUENCE [LARGE SCALE GENOMIC DNA]</scope>
</reference>
<keyword evidence="1" id="KW-1133">Transmembrane helix</keyword>
<keyword evidence="1" id="KW-0812">Transmembrane</keyword>
<dbReference type="AlphaFoldDB" id="S9V2P8"/>
<evidence type="ECO:0000313" key="2">
    <source>
        <dbReference type="EMBL" id="EPY17065.1"/>
    </source>
</evidence>
<proteinExistence type="predicted"/>
<keyword evidence="3" id="KW-1185">Reference proteome</keyword>
<accession>S9V2P8</accession>
<dbReference type="EMBL" id="ATMH01010702">
    <property type="protein sequence ID" value="EPY17065.1"/>
    <property type="molecule type" value="Genomic_DNA"/>
</dbReference>
<organism evidence="2 3">
    <name type="scientific">Strigomonas culicis</name>
    <dbReference type="NCBI Taxonomy" id="28005"/>
    <lineage>
        <taxon>Eukaryota</taxon>
        <taxon>Discoba</taxon>
        <taxon>Euglenozoa</taxon>
        <taxon>Kinetoplastea</taxon>
        <taxon>Metakinetoplastina</taxon>
        <taxon>Trypanosomatida</taxon>
        <taxon>Trypanosomatidae</taxon>
        <taxon>Strigomonadinae</taxon>
        <taxon>Strigomonas</taxon>
    </lineage>
</organism>
<evidence type="ECO:0000313" key="3">
    <source>
        <dbReference type="Proteomes" id="UP000015354"/>
    </source>
</evidence>
<evidence type="ECO:0000256" key="1">
    <source>
        <dbReference type="SAM" id="Phobius"/>
    </source>
</evidence>
<name>S9V2P8_9TRYP</name>
<protein>
    <submittedName>
        <fullName evidence="2">Uncharacterized protein</fullName>
    </submittedName>
</protein>
<feature type="transmembrane region" description="Helical" evidence="1">
    <location>
        <begin position="9"/>
        <end position="33"/>
    </location>
</feature>
<dbReference type="Proteomes" id="UP000015354">
    <property type="component" value="Unassembled WGS sequence"/>
</dbReference>
<sequence length="73" mass="8989">MIDRCTDIFLFFLFFFLYICFLLFFFCCLQQSLCKVFFSHFYCCLFLISDFAFNMLRRIGQHDRIPSFIVFVE</sequence>
<keyword evidence="1" id="KW-0472">Membrane</keyword>
<gene>
    <name evidence="2" type="ORF">STCU_10839</name>
</gene>